<dbReference type="Proteomes" id="UP000593626">
    <property type="component" value="Chromosome"/>
</dbReference>
<proteinExistence type="predicted"/>
<name>A0A7S8HGM7_9BACI</name>
<protein>
    <submittedName>
        <fullName evidence="2">Stage II sporulation protein R</fullName>
    </submittedName>
</protein>
<dbReference type="RefSeq" id="WP_239672395.1">
    <property type="nucleotide sequence ID" value="NZ_CP049742.1"/>
</dbReference>
<dbReference type="KEGG" id="mcui:G8O30_12515"/>
<dbReference type="InterPro" id="IPR014202">
    <property type="entry name" value="Spore_II_R"/>
</dbReference>
<gene>
    <name evidence="2" type="primary">spoIIR</name>
    <name evidence="2" type="ORF">G8O30_12515</name>
</gene>
<keyword evidence="1" id="KW-0472">Membrane</keyword>
<dbReference type="Pfam" id="PF09551">
    <property type="entry name" value="Spore_II_R"/>
    <property type="match status" value="1"/>
</dbReference>
<keyword evidence="1" id="KW-1133">Transmembrane helix</keyword>
<evidence type="ECO:0000313" key="2">
    <source>
        <dbReference type="EMBL" id="QPC47721.1"/>
    </source>
</evidence>
<sequence length="258" mass="29165">MKQSFTLKQRWITLILTYITIFTVGAIAFEGSAFQKEVTEMNVVIPDEAIRLRILPNSDADKDQEVKRAIRDEVNLQITQWVQHLTDIEESRLVLQQGLPELKKIAERVMKEHQLSQDVTIEFGPVEFPTKLYGNVLYPAGTYEAVLITLGEGQGANWWCVLYPPLCFVDMANGAAVSPGFAEDQTAREVVVSKEEIVAEMDTAMKPTKEVTETPAVTEKTAGELPSKPMQEQAMVVQEQEEEVQVSFFVVEMFKKFF</sequence>
<evidence type="ECO:0000256" key="1">
    <source>
        <dbReference type="SAM" id="Phobius"/>
    </source>
</evidence>
<keyword evidence="1" id="KW-0812">Transmembrane</keyword>
<accession>A0A7S8HGM7</accession>
<feature type="transmembrane region" description="Helical" evidence="1">
    <location>
        <begin position="12"/>
        <end position="29"/>
    </location>
</feature>
<reference evidence="2 3" key="1">
    <citation type="submission" date="2019-07" db="EMBL/GenBank/DDBJ databases">
        <title>Genome sequence of 2 isolates from Red Sea Mangroves.</title>
        <authorList>
            <person name="Sefrji F."/>
            <person name="Michoud G."/>
            <person name="Merlino G."/>
            <person name="Daffonchio D."/>
        </authorList>
    </citation>
    <scope>NUCLEOTIDE SEQUENCE [LARGE SCALE GENOMIC DNA]</scope>
    <source>
        <strain evidence="2 3">R1DC41</strain>
    </source>
</reference>
<organism evidence="2 3">
    <name type="scientific">Mangrovibacillus cuniculi</name>
    <dbReference type="NCBI Taxonomy" id="2593652"/>
    <lineage>
        <taxon>Bacteria</taxon>
        <taxon>Bacillati</taxon>
        <taxon>Bacillota</taxon>
        <taxon>Bacilli</taxon>
        <taxon>Bacillales</taxon>
        <taxon>Bacillaceae</taxon>
        <taxon>Mangrovibacillus</taxon>
    </lineage>
</organism>
<dbReference type="NCBIfam" id="TIGR02837">
    <property type="entry name" value="spore_II_R"/>
    <property type="match status" value="1"/>
</dbReference>
<evidence type="ECO:0000313" key="3">
    <source>
        <dbReference type="Proteomes" id="UP000593626"/>
    </source>
</evidence>
<keyword evidence="3" id="KW-1185">Reference proteome</keyword>
<dbReference type="AlphaFoldDB" id="A0A7S8HGM7"/>
<dbReference type="EMBL" id="CP049742">
    <property type="protein sequence ID" value="QPC47721.1"/>
    <property type="molecule type" value="Genomic_DNA"/>
</dbReference>